<dbReference type="Proteomes" id="UP001152795">
    <property type="component" value="Unassembled WGS sequence"/>
</dbReference>
<reference evidence="1" key="1">
    <citation type="submission" date="2020-04" db="EMBL/GenBank/DDBJ databases">
        <authorList>
            <person name="Alioto T."/>
            <person name="Alioto T."/>
            <person name="Gomez Garrido J."/>
        </authorList>
    </citation>
    <scope>NUCLEOTIDE SEQUENCE</scope>
    <source>
        <strain evidence="1">A484AB</strain>
    </source>
</reference>
<accession>A0A7D9IPJ2</accession>
<sequence length="157" mass="16962">MGVNVKGAELVIHMGPSSALDDYLQECGRVGRDSNSTAHAVLLKYSGSTRSKNITKPIKECVAVRSDLLSYRAQLANNISHDKLLTGLDLATGFSRGLIEKIVAEIKVIDSLETLVQQFSFFCDDHAKATWEIISHCIAESDCGSDESINDDASSDG</sequence>
<dbReference type="EMBL" id="CACRXK020007594">
    <property type="protein sequence ID" value="CAB4012670.1"/>
    <property type="molecule type" value="Genomic_DNA"/>
</dbReference>
<gene>
    <name evidence="1" type="ORF">PACLA_8A081308</name>
</gene>
<keyword evidence="2" id="KW-1185">Reference proteome</keyword>
<dbReference type="Gene3D" id="3.40.50.300">
    <property type="entry name" value="P-loop containing nucleotide triphosphate hydrolases"/>
    <property type="match status" value="1"/>
</dbReference>
<dbReference type="InterPro" id="IPR027417">
    <property type="entry name" value="P-loop_NTPase"/>
</dbReference>
<evidence type="ECO:0000313" key="2">
    <source>
        <dbReference type="Proteomes" id="UP001152795"/>
    </source>
</evidence>
<evidence type="ECO:0000313" key="1">
    <source>
        <dbReference type="EMBL" id="CAB4012670.1"/>
    </source>
</evidence>
<dbReference type="OrthoDB" id="10066609at2759"/>
<dbReference type="SUPFAM" id="SSF52540">
    <property type="entry name" value="P-loop containing nucleoside triphosphate hydrolases"/>
    <property type="match status" value="1"/>
</dbReference>
<organism evidence="1 2">
    <name type="scientific">Paramuricea clavata</name>
    <name type="common">Red gorgonian</name>
    <name type="synonym">Violescent sea-whip</name>
    <dbReference type="NCBI Taxonomy" id="317549"/>
    <lineage>
        <taxon>Eukaryota</taxon>
        <taxon>Metazoa</taxon>
        <taxon>Cnidaria</taxon>
        <taxon>Anthozoa</taxon>
        <taxon>Octocorallia</taxon>
        <taxon>Malacalcyonacea</taxon>
        <taxon>Plexauridae</taxon>
        <taxon>Paramuricea</taxon>
    </lineage>
</organism>
<protein>
    <submittedName>
        <fullName evidence="1">Uncharacterized protein</fullName>
    </submittedName>
</protein>
<proteinExistence type="predicted"/>
<dbReference type="AlphaFoldDB" id="A0A7D9IPJ2"/>
<comment type="caution">
    <text evidence="1">The sequence shown here is derived from an EMBL/GenBank/DDBJ whole genome shotgun (WGS) entry which is preliminary data.</text>
</comment>
<name>A0A7D9IPJ2_PARCT</name>